<dbReference type="SUPFAM" id="SSF69593">
    <property type="entry name" value="Glycerol-3-phosphate (1)-acyltransferase"/>
    <property type="match status" value="1"/>
</dbReference>
<organism evidence="2 3">
    <name type="scientific">Williamsia maris</name>
    <dbReference type="NCBI Taxonomy" id="72806"/>
    <lineage>
        <taxon>Bacteria</taxon>
        <taxon>Bacillati</taxon>
        <taxon>Actinomycetota</taxon>
        <taxon>Actinomycetes</taxon>
        <taxon>Mycobacteriales</taxon>
        <taxon>Nocardiaceae</taxon>
        <taxon>Williamsia</taxon>
    </lineage>
</organism>
<name>A0ABT1HD45_9NOCA</name>
<dbReference type="GO" id="GO:0016746">
    <property type="term" value="F:acyltransferase activity"/>
    <property type="evidence" value="ECO:0007669"/>
    <property type="project" value="UniProtKB-KW"/>
</dbReference>
<reference evidence="2 3" key="1">
    <citation type="submission" date="2022-06" db="EMBL/GenBank/DDBJ databases">
        <title>Genomic Encyclopedia of Archaeal and Bacterial Type Strains, Phase II (KMG-II): from individual species to whole genera.</title>
        <authorList>
            <person name="Goeker M."/>
        </authorList>
    </citation>
    <scope>NUCLEOTIDE SEQUENCE [LARGE SCALE GENOMIC DNA]</scope>
    <source>
        <strain evidence="2 3">DSM 44693</strain>
    </source>
</reference>
<comment type="caution">
    <text evidence="2">The sequence shown here is derived from an EMBL/GenBank/DDBJ whole genome shotgun (WGS) entry which is preliminary data.</text>
</comment>
<dbReference type="RefSeq" id="WP_253660647.1">
    <property type="nucleotide sequence ID" value="NZ_BAAAJQ010000001.1"/>
</dbReference>
<dbReference type="SMART" id="SM00563">
    <property type="entry name" value="PlsC"/>
    <property type="match status" value="1"/>
</dbReference>
<protein>
    <submittedName>
        <fullName evidence="2">Acyltransferase</fullName>
    </submittedName>
</protein>
<evidence type="ECO:0000313" key="2">
    <source>
        <dbReference type="EMBL" id="MCP2175593.1"/>
    </source>
</evidence>
<accession>A0ABT1HD45</accession>
<keyword evidence="2" id="KW-0808">Transferase</keyword>
<dbReference type="EMBL" id="JAMTCJ010000002">
    <property type="protein sequence ID" value="MCP2175593.1"/>
    <property type="molecule type" value="Genomic_DNA"/>
</dbReference>
<proteinExistence type="predicted"/>
<keyword evidence="3" id="KW-1185">Reference proteome</keyword>
<evidence type="ECO:0000313" key="3">
    <source>
        <dbReference type="Proteomes" id="UP001206895"/>
    </source>
</evidence>
<feature type="domain" description="Phospholipid/glycerol acyltransferase" evidence="1">
    <location>
        <begin position="60"/>
        <end position="196"/>
    </location>
</feature>
<gene>
    <name evidence="2" type="ORF">LX13_001412</name>
</gene>
<sequence>MEITLENADEVYAFYGAHRQPVMRARAAYAYLAARYRPAISYDDGARDQTIEMRRRNVRFVVCANHLSDKDQFVLAATAFRTPLRRLIGHIRVLAKDELFDDAKQRAQIDVMGGIPVFRPKDHQMRAAVAAGRQMIDVCVDRATRYGDSIAVFPEGTCNVTDPSTLLPIASGIGHIAHGIAENVEVALLPIGIAYPDDTRVGARVMMGAPELIDPAATPAAITRRVRTRLQNSVSDARGVLDVA</sequence>
<dbReference type="InterPro" id="IPR002123">
    <property type="entry name" value="Plipid/glycerol_acylTrfase"/>
</dbReference>
<dbReference type="Pfam" id="PF01553">
    <property type="entry name" value="Acyltransferase"/>
    <property type="match status" value="1"/>
</dbReference>
<keyword evidence="2" id="KW-0012">Acyltransferase</keyword>
<evidence type="ECO:0000259" key="1">
    <source>
        <dbReference type="SMART" id="SM00563"/>
    </source>
</evidence>
<dbReference type="Proteomes" id="UP001206895">
    <property type="component" value="Unassembled WGS sequence"/>
</dbReference>